<dbReference type="KEGG" id="dalk:DSCA_11910"/>
<proteinExistence type="predicted"/>
<keyword evidence="3" id="KW-1185">Reference proteome</keyword>
<reference evidence="2 3" key="1">
    <citation type="submission" date="2019-11" db="EMBL/GenBank/DDBJ databases">
        <title>Comparative genomics of hydrocarbon-degrading Desulfosarcina strains.</title>
        <authorList>
            <person name="Watanabe M."/>
            <person name="Kojima H."/>
            <person name="Fukui M."/>
        </authorList>
    </citation>
    <scope>NUCLEOTIDE SEQUENCE [LARGE SCALE GENOMIC DNA]</scope>
    <source>
        <strain evidence="2 3">PL12</strain>
    </source>
</reference>
<sequence length="155" mass="18353">MRKFKEVLRLKHDHQLTNHKIAKSCAMSHVTVGKYLDLAGQAGITWPLPDDIDDSQLEQRLYAKVSRPPSDKPVMPSMQYLFQELKKKHVTMQLLWYEYKQDNPDGYQYSYFCELYHRWSKGLDISLRQEHRAGEKAFIDYPLCQDSCRMNQNPL</sequence>
<dbReference type="PROSITE" id="PS50532">
    <property type="entry name" value="HTH_IS408"/>
    <property type="match status" value="1"/>
</dbReference>
<protein>
    <recommendedName>
        <fullName evidence="1">HTH IS408-type domain-containing protein</fullName>
    </recommendedName>
</protein>
<evidence type="ECO:0000313" key="2">
    <source>
        <dbReference type="EMBL" id="BBO67261.1"/>
    </source>
</evidence>
<evidence type="ECO:0000259" key="1">
    <source>
        <dbReference type="PROSITE" id="PS50532"/>
    </source>
</evidence>
<dbReference type="RefSeq" id="WP_155315540.1">
    <property type="nucleotide sequence ID" value="NZ_AP021874.1"/>
</dbReference>
<dbReference type="OrthoDB" id="9798623at2"/>
<organism evidence="2 3">
    <name type="scientific">Desulfosarcina alkanivorans</name>
    <dbReference type="NCBI Taxonomy" id="571177"/>
    <lineage>
        <taxon>Bacteria</taxon>
        <taxon>Pseudomonadati</taxon>
        <taxon>Thermodesulfobacteriota</taxon>
        <taxon>Desulfobacteria</taxon>
        <taxon>Desulfobacterales</taxon>
        <taxon>Desulfosarcinaceae</taxon>
        <taxon>Desulfosarcina</taxon>
    </lineage>
</organism>
<gene>
    <name evidence="2" type="ORF">DSCA_11910</name>
</gene>
<feature type="domain" description="HTH IS408-type" evidence="1">
    <location>
        <begin position="4"/>
        <end position="85"/>
    </location>
</feature>
<dbReference type="Proteomes" id="UP000427906">
    <property type="component" value="Chromosome"/>
</dbReference>
<accession>A0A5K7YKD5</accession>
<dbReference type="EMBL" id="AP021874">
    <property type="protein sequence ID" value="BBO67261.1"/>
    <property type="molecule type" value="Genomic_DNA"/>
</dbReference>
<dbReference type="AlphaFoldDB" id="A0A5K7YKD5"/>
<dbReference type="InterPro" id="IPR017895">
    <property type="entry name" value="HTH_IS408/IS1162_type"/>
</dbReference>
<evidence type="ECO:0000313" key="3">
    <source>
        <dbReference type="Proteomes" id="UP000427906"/>
    </source>
</evidence>
<name>A0A5K7YKD5_9BACT</name>